<dbReference type="EMBL" id="CACRUE010000006">
    <property type="protein sequence ID" value="VYT71188.1"/>
    <property type="molecule type" value="Genomic_DNA"/>
</dbReference>
<sequence length="871" mass="103437">MKKLWGNHFGGINVKRDINLKTINLEKDISNKEDYYTTKDLLNMGFKNSFIKRIKEYVQFYKYKQRLYILKTDFEKLESWKNQMGKINDLAIKFNCSKKYIFDLLKVNNIKFLTRHEQPFYTFSVYYLCDYEKIEKIILKGNSSDILDKNKYVTLKEAANILNIDEIRTERVVAFDFRKKYKKEMYLKRDEVEYYKNIKETYISLTKFIKDICMELEIMEDTVRGQVDKIIKRDGINLISKHPFKGSINLISKKDAENIDKELTLDKNISLSKNGLEIYKFLIQDMDIPNELKNTMKLYDQFVISRLNVIKARKGFMKYAKSFFKIRNLLTKHLKIEIYKYSNNILEKMLEYIVRQEGVYTQIEKIEIVGFYNYLINNKILENCSKYKLSKSSFAPNNEVLAYTQEQFIELFRLLHTKLQTKQYLHKLIKNRGFAQIWLYMYLHYIVIWRRSDIQKLLSPNLNNIGFSGKEFLEYLEENNEFTDEMAMKIVIDVKKKIDTYGIVSTKNNRNLVIEIGTFTIKNLGLLLAMCEAHREISYNRNPNLNTSKYMISSGYIGNQQYYDDLFGQDLKNILGDELFSNRRLNKSYNNYIQNYSEENNDFCANEIFAIMRGHSVDKNKISETAKIYETRKVDNTINNAITTLINRGSFAFEKFQVLKMIDSNFSDKDNKEKDMLLNDLDLTPYELEYTIKNIYKQREKVITMISKMMINSENINQIILELANGNTYSKYGNSRCLLKAILNSMTPESEIKYDIFKLEQGSNCIMKDFDGCIGCPFFIEEMFFLYELNDLIFENILNLERCKSSYDKYMYTQLLFKNYIPILKESQKVLGKNIVNSIVDITEIKQKIYKLRDTNLILLHYYEKGEEDND</sequence>
<reference evidence="1" key="1">
    <citation type="submission" date="2019-11" db="EMBL/GenBank/DDBJ databases">
        <authorList>
            <person name="Feng L."/>
        </authorList>
    </citation>
    <scope>NUCLEOTIDE SEQUENCE</scope>
    <source>
        <strain evidence="1">IbartlettiiLFYP30</strain>
    </source>
</reference>
<evidence type="ECO:0000313" key="1">
    <source>
        <dbReference type="EMBL" id="VYT71188.1"/>
    </source>
</evidence>
<organism evidence="1">
    <name type="scientific">Intestinibacter bartlettii</name>
    <dbReference type="NCBI Taxonomy" id="261299"/>
    <lineage>
        <taxon>Bacteria</taxon>
        <taxon>Bacillati</taxon>
        <taxon>Bacillota</taxon>
        <taxon>Clostridia</taxon>
        <taxon>Peptostreptococcales</taxon>
        <taxon>Peptostreptococcaceae</taxon>
        <taxon>Intestinibacter</taxon>
    </lineage>
</organism>
<name>A0A6N2YZE4_9FIRM</name>
<proteinExistence type="predicted"/>
<gene>
    <name evidence="1" type="ORF">IBLFYP30_00978</name>
</gene>
<dbReference type="AlphaFoldDB" id="A0A6N2YZE4"/>
<protein>
    <submittedName>
        <fullName evidence="1">Uncharacterized protein</fullName>
    </submittedName>
</protein>
<accession>A0A6N2YZE4</accession>